<dbReference type="GO" id="GO:0004252">
    <property type="term" value="F:serine-type endopeptidase activity"/>
    <property type="evidence" value="ECO:0007669"/>
    <property type="project" value="InterPro"/>
</dbReference>
<comment type="similarity">
    <text evidence="1">Belongs to the peptidase S1 family.</text>
</comment>
<feature type="signal peptide" evidence="9">
    <location>
        <begin position="1"/>
        <end position="31"/>
    </location>
</feature>
<accession>A0A543ATR3</accession>
<feature type="compositionally biased region" description="Polar residues" evidence="8">
    <location>
        <begin position="392"/>
        <end position="406"/>
    </location>
</feature>
<feature type="compositionally biased region" description="Polar residues" evidence="8">
    <location>
        <begin position="413"/>
        <end position="422"/>
    </location>
</feature>
<keyword evidence="7" id="KW-1015">Disulfide bond</keyword>
<dbReference type="InterPro" id="IPR003610">
    <property type="entry name" value="CBM5/12"/>
</dbReference>
<dbReference type="Proteomes" id="UP000317043">
    <property type="component" value="Unassembled WGS sequence"/>
</dbReference>
<feature type="chain" id="PRO_5022007490" evidence="9">
    <location>
        <begin position="32"/>
        <end position="551"/>
    </location>
</feature>
<dbReference type="CDD" id="cd21112">
    <property type="entry name" value="alphaLP-like"/>
    <property type="match status" value="1"/>
</dbReference>
<name>A0A543ATR3_9ACTN</name>
<dbReference type="InterPro" id="IPR036573">
    <property type="entry name" value="CBM_sf_5/12"/>
</dbReference>
<protein>
    <submittedName>
        <fullName evidence="11">Streptogrisin C</fullName>
    </submittedName>
</protein>
<evidence type="ECO:0000256" key="2">
    <source>
        <dbReference type="ARBA" id="ARBA00022670"/>
    </source>
</evidence>
<evidence type="ECO:0000256" key="7">
    <source>
        <dbReference type="ARBA" id="ARBA00023157"/>
    </source>
</evidence>
<evidence type="ECO:0000256" key="6">
    <source>
        <dbReference type="ARBA" id="ARBA00023145"/>
    </source>
</evidence>
<keyword evidence="4" id="KW-0378">Hydrolase</keyword>
<feature type="region of interest" description="Disordered" evidence="8">
    <location>
        <begin position="386"/>
        <end position="422"/>
    </location>
</feature>
<evidence type="ECO:0000256" key="9">
    <source>
        <dbReference type="SAM" id="SignalP"/>
    </source>
</evidence>
<keyword evidence="5" id="KW-0720">Serine protease</keyword>
<dbReference type="SUPFAM" id="SSF51055">
    <property type="entry name" value="Carbohydrate binding domain"/>
    <property type="match status" value="1"/>
</dbReference>
<dbReference type="AlphaFoldDB" id="A0A543ATR3"/>
<keyword evidence="6" id="KW-0865">Zymogen</keyword>
<dbReference type="Gene3D" id="2.10.10.20">
    <property type="entry name" value="Carbohydrate-binding module superfamily 5/12"/>
    <property type="match status" value="1"/>
</dbReference>
<dbReference type="InterPro" id="IPR001316">
    <property type="entry name" value="Pept_S1A_streptogrisin"/>
</dbReference>
<dbReference type="PRINTS" id="PR00861">
    <property type="entry name" value="ALYTICPTASE"/>
</dbReference>
<evidence type="ECO:0000256" key="8">
    <source>
        <dbReference type="SAM" id="MobiDB-lite"/>
    </source>
</evidence>
<dbReference type="GO" id="GO:0005576">
    <property type="term" value="C:extracellular region"/>
    <property type="evidence" value="ECO:0007669"/>
    <property type="project" value="InterPro"/>
</dbReference>
<sequence length="551" mass="56027">MYPRRTLAALGVTALAATSALVMSSATSAGAEELTTFDNARSALIGNVDPDILKAMSSQFDLTVDAVYDRLATEAVAGQVEDVAAAGFGDSYAGTWVNDDATAIIVAITDPNLTRHVENLGATAEVVDESLSNLYTQLAALDSYDQQNSSPDEVHGWYVDVTTNSTVVVADTTADGEKFAASADAGDVTVEVSTDRPQTFADIVGGSAYNISGSSRCSVGFSATHPTYGDGFVTAGHCGRVGAQITGGIGQGGQFRFSRFPGNDWAWVEAGPSWTVAPLVNRYNGSTVSVTDGNEAAVGASVCRSGSTTGWHCGTIQAKNQSVTYPEGTITGMTQTTVCAEPGDSGGSYISGGSAQGVTSGGSGNCRTGGTTFFEPLARALANTGTTLTTTSGNPGQSDFSLSASPSRVAVQPGQSGSVTVQSRVTQGQAVNISLSSSTLPSGASASFSPATISSNGSSQLSISTSASTPQGSYQITVSASGGSPSVTRTTTVTLVVGQDDGGGGTWAAGTTYQVGDQVTYNGVTYRCQIAHTAFTGWEPPNTPALWQRIG</sequence>
<keyword evidence="2" id="KW-0645">Protease</keyword>
<dbReference type="Pfam" id="PF02983">
    <property type="entry name" value="Pro_Al_protease"/>
    <property type="match status" value="1"/>
</dbReference>
<dbReference type="SMART" id="SM00495">
    <property type="entry name" value="ChtBD3"/>
    <property type="match status" value="1"/>
</dbReference>
<organism evidence="11 12">
    <name type="scientific">Stackebrandtia endophytica</name>
    <dbReference type="NCBI Taxonomy" id="1496996"/>
    <lineage>
        <taxon>Bacteria</taxon>
        <taxon>Bacillati</taxon>
        <taxon>Actinomycetota</taxon>
        <taxon>Actinomycetes</taxon>
        <taxon>Glycomycetales</taxon>
        <taxon>Glycomycetaceae</taxon>
        <taxon>Stackebrandtia</taxon>
    </lineage>
</organism>
<dbReference type="RefSeq" id="WP_211347579.1">
    <property type="nucleotide sequence ID" value="NZ_JBHTGS010000001.1"/>
</dbReference>
<dbReference type="InterPro" id="IPR009003">
    <property type="entry name" value="Peptidase_S1_PA"/>
</dbReference>
<proteinExistence type="inferred from homology"/>
<dbReference type="InterPro" id="IPR035070">
    <property type="entry name" value="Streptogrisin_prodomain"/>
</dbReference>
<dbReference type="GO" id="GO:0004553">
    <property type="term" value="F:hydrolase activity, hydrolyzing O-glycosyl compounds"/>
    <property type="evidence" value="ECO:0007669"/>
    <property type="project" value="InterPro"/>
</dbReference>
<evidence type="ECO:0000256" key="3">
    <source>
        <dbReference type="ARBA" id="ARBA00022729"/>
    </source>
</evidence>
<reference evidence="11 12" key="1">
    <citation type="submission" date="2019-06" db="EMBL/GenBank/DDBJ databases">
        <title>Sequencing the genomes of 1000 actinobacteria strains.</title>
        <authorList>
            <person name="Klenk H.-P."/>
        </authorList>
    </citation>
    <scope>NUCLEOTIDE SEQUENCE [LARGE SCALE GENOMIC DNA]</scope>
    <source>
        <strain evidence="11 12">DSM 45928</strain>
    </source>
</reference>
<dbReference type="GO" id="GO:0006508">
    <property type="term" value="P:proteolysis"/>
    <property type="evidence" value="ECO:0007669"/>
    <property type="project" value="UniProtKB-KW"/>
</dbReference>
<gene>
    <name evidence="11" type="ORF">FB566_1492</name>
</gene>
<feature type="domain" description="Chitin-binding type-3" evidence="10">
    <location>
        <begin position="504"/>
        <end position="550"/>
    </location>
</feature>
<dbReference type="GO" id="GO:0005975">
    <property type="term" value="P:carbohydrate metabolic process"/>
    <property type="evidence" value="ECO:0007669"/>
    <property type="project" value="InterPro"/>
</dbReference>
<evidence type="ECO:0000313" key="11">
    <source>
        <dbReference type="EMBL" id="TQL75972.1"/>
    </source>
</evidence>
<keyword evidence="3 9" id="KW-0732">Signal</keyword>
<dbReference type="CDD" id="cd12214">
    <property type="entry name" value="ChiA1_BD"/>
    <property type="match status" value="1"/>
</dbReference>
<keyword evidence="12" id="KW-1185">Reference proteome</keyword>
<evidence type="ECO:0000256" key="1">
    <source>
        <dbReference type="ARBA" id="ARBA00007664"/>
    </source>
</evidence>
<dbReference type="InterPro" id="IPR004236">
    <property type="entry name" value="Pept_S1_alpha_lytic"/>
</dbReference>
<dbReference type="InterPro" id="IPR043504">
    <property type="entry name" value="Peptidase_S1_PA_chymotrypsin"/>
</dbReference>
<dbReference type="Gene3D" id="3.30.300.50">
    <property type="match status" value="2"/>
</dbReference>
<evidence type="ECO:0000256" key="4">
    <source>
        <dbReference type="ARBA" id="ARBA00022801"/>
    </source>
</evidence>
<evidence type="ECO:0000259" key="10">
    <source>
        <dbReference type="SMART" id="SM00495"/>
    </source>
</evidence>
<dbReference type="InParanoid" id="A0A543ATR3"/>
<dbReference type="Pfam" id="PF02839">
    <property type="entry name" value="CBM_5_12"/>
    <property type="match status" value="1"/>
</dbReference>
<dbReference type="SUPFAM" id="SSF50494">
    <property type="entry name" value="Trypsin-like serine proteases"/>
    <property type="match status" value="1"/>
</dbReference>
<dbReference type="GO" id="GO:0030246">
    <property type="term" value="F:carbohydrate binding"/>
    <property type="evidence" value="ECO:0007669"/>
    <property type="project" value="InterPro"/>
</dbReference>
<dbReference type="Gene3D" id="2.40.10.10">
    <property type="entry name" value="Trypsin-like serine proteases"/>
    <property type="match status" value="2"/>
</dbReference>
<evidence type="ECO:0000313" key="12">
    <source>
        <dbReference type="Proteomes" id="UP000317043"/>
    </source>
</evidence>
<dbReference type="EMBL" id="VFOW01000001">
    <property type="protein sequence ID" value="TQL75972.1"/>
    <property type="molecule type" value="Genomic_DNA"/>
</dbReference>
<evidence type="ECO:0000256" key="5">
    <source>
        <dbReference type="ARBA" id="ARBA00022825"/>
    </source>
</evidence>
<comment type="caution">
    <text evidence="11">The sequence shown here is derived from an EMBL/GenBank/DDBJ whole genome shotgun (WGS) entry which is preliminary data.</text>
</comment>